<gene>
    <name evidence="28" type="ORF">BDFB_004133</name>
</gene>
<keyword evidence="7" id="KW-0158">Chromosome</keyword>
<dbReference type="InterPro" id="IPR031907">
    <property type="entry name" value="MCM3AP_GANP"/>
</dbReference>
<comment type="function">
    <text evidence="22">As a component of the TREX-2 complex, involved in the export of mRNAs to the cytoplasm through the nuclear pores. Through the acetylation of histones, affects the assembly of nucleosomes at immunoglobulin variable region genes and promotes the recruitment and positioning of transcription complex to favor DNA cytosine deaminase AICDA/AID targeting, hence promoting somatic hypermutations.</text>
</comment>
<evidence type="ECO:0000256" key="21">
    <source>
        <dbReference type="ARBA" id="ARBA00038443"/>
    </source>
</evidence>
<evidence type="ECO:0000256" key="15">
    <source>
        <dbReference type="ARBA" id="ARBA00022990"/>
    </source>
</evidence>
<keyword evidence="12" id="KW-0509">mRNA transport</keyword>
<evidence type="ECO:0000256" key="5">
    <source>
        <dbReference type="ARBA" id="ARBA00013184"/>
    </source>
</evidence>
<evidence type="ECO:0000313" key="29">
    <source>
        <dbReference type="Proteomes" id="UP000292052"/>
    </source>
</evidence>
<dbReference type="GO" id="GO:0005654">
    <property type="term" value="C:nucleoplasm"/>
    <property type="evidence" value="ECO:0007669"/>
    <property type="project" value="UniProtKB-SubCell"/>
</dbReference>
<dbReference type="GO" id="GO:0070390">
    <property type="term" value="C:transcription export complex 2"/>
    <property type="evidence" value="ECO:0007669"/>
    <property type="project" value="TreeGrafter"/>
</dbReference>
<comment type="subcellular location">
    <subcellularLocation>
        <location evidence="1">Chromosome</location>
    </subcellularLocation>
    <subcellularLocation>
        <location evidence="2">Cytoplasm</location>
    </subcellularLocation>
    <subcellularLocation>
        <location evidence="3">Nucleus</location>
        <location evidence="3">Nuclear pore complex</location>
    </subcellularLocation>
    <subcellularLocation>
        <location evidence="4">Nucleus</location>
        <location evidence="4">Nucleoplasm</location>
    </subcellularLocation>
</comment>
<evidence type="ECO:0000256" key="22">
    <source>
        <dbReference type="ARBA" id="ARBA00055631"/>
    </source>
</evidence>
<sequence length="1437" mass="167050">MDVENNAAQKSDSFVIRAINVPLEFFENRDMAKKYFRRFGKVKLVMFKPKRRALVIEYANEDSMLNALEVAGEYNGHVFNVMRDTETVVKKKKVKKDPDPDWTEDADVKAELEAMGAFGPKRNYELRSEDMIVDPLEVSQILKNKQRKWKSVSTSPKPVKKKTFSIEDKFKILDARDKLIRIKLKKNIELSKASPTVGTCPDMCPEKERLMRETQHQVALYEQDGGKGMNPRLAVKQYSRSSADQEAPLPQELRPVSVLQMTMGYLMHKIVDLCDTPDVSIAEWYHFLWDRMRGIRKDITQQELCCQGSVELVEQCARFHIFCSARLVSEDPSVFDQKINTENLTKCLQTLKYMYHDLQLKAESCKNEPEFRAYIILLNLNDGNFMWEVQQLKKDIQQSKEVKFALEIYSSLDKHNYVKFFKLVNSTTYLNACILMRYFIQVRVSAIKTLLKSYSPRISQTSLPVSYLTKILAFESNESTIEFFESYGLYTDVERNRIILNRPSFSDPEYAYVLDRAINLVESKRKFSLGEVICGKELPPRIFENHVPQNSFTDEGYLQFTQDIDEIDSVMKKEEPVKTMEQKEEPPKMFGGPNIFPPKPTDSSKVGQNLFAPKQGEHVNRNSPNIFATSSNIFAAKQSEQPSRSSPNIFAQKLTGPSIFAPKPNENIFAVKQSEHALNQSTPNVFAPRRTEHSIFGQGSSERKDDNNQVSVAKSLWAPKTNIFGGEITPLIPPKSAENTENQTAREETPSQTVIEQKRIEEESKQLKQEQERIKKKLEEERKKAELEKQRLQEELRRLEETRKAAAAKKKLMEDLKRIEEEKQKTIEIKVAVNDTIDCLLNQVEENIKEEKLAEISRRIHDRKLKQVIAKWKENTRRKRKRKAIDFNPLWFGTKTLQEEADELRICSQELTLFSIKRYKKGLPFEIPLKEDKVINKIDLCELTYNLIVKKYLELDMKLHQELFWKITVSLPNELEFGCGLNHVEKVLENHIQWKERNSTTVLVQQSKSSPTVTYCVEKQKGLVINTNRNDTNGFIFVANDFNDDLRKRIIHNFKNYGVFVKIPIVLALQSYDENRSNLKSLIEERIISDYLIIVDKFTSKNLINIIEEALIFLSTKVEKCPPLEMDTLKSFLMKYLCSDIWKRINSFAKWNSNYKNCLKNPNTVIYLYNEALGHLKTIVLNEACKEYSKFPDIFKGFLRSEIPDALPCDYKYFPSFWDNPSYIKYIEGVLNGLNLPNFLENWPPSNQLQLELSISKYCAQIFKEPQASFYRIMSVLLKNIDPDVNFKDISNVKWTDVVELLATEKLNQTNFSLYGTGFVNKSVYNQLITVYDINTLHDYVKCDWFYINNPVIRHKILQLLKDEKEKVIVDEDKFEDFDIDEVLAKLNRPSRQNVGKIKNELTDCKKLLNELEDTFVVHKKILETSGNLLRSIIEDS</sequence>
<evidence type="ECO:0000256" key="2">
    <source>
        <dbReference type="ARBA" id="ARBA00004496"/>
    </source>
</evidence>
<keyword evidence="13" id="KW-0391">Immunity</keyword>
<evidence type="ECO:0000256" key="4">
    <source>
        <dbReference type="ARBA" id="ARBA00004642"/>
    </source>
</evidence>
<dbReference type="InterPro" id="IPR005062">
    <property type="entry name" value="SAC3/GANP/THP3_conserved"/>
</dbReference>
<feature type="region of interest" description="Disordered" evidence="25">
    <location>
        <begin position="727"/>
        <end position="753"/>
    </location>
</feature>
<dbReference type="Gene3D" id="1.25.40.990">
    <property type="match status" value="1"/>
</dbReference>
<evidence type="ECO:0000256" key="14">
    <source>
        <dbReference type="ARBA" id="ARBA00022927"/>
    </source>
</evidence>
<comment type="caution">
    <text evidence="28">The sequence shown here is derived from an EMBL/GenBank/DDBJ whole genome shotgun (WGS) entry which is preliminary data.</text>
</comment>
<evidence type="ECO:0000256" key="17">
    <source>
        <dbReference type="ARBA" id="ARBA00023054"/>
    </source>
</evidence>
<evidence type="ECO:0000256" key="1">
    <source>
        <dbReference type="ARBA" id="ARBA00004286"/>
    </source>
</evidence>
<dbReference type="OrthoDB" id="21502at2759"/>
<dbReference type="InterPro" id="IPR045107">
    <property type="entry name" value="SAC3/GANP/THP3"/>
</dbReference>
<keyword evidence="15" id="KW-0007">Acetylation</keyword>
<dbReference type="GO" id="GO:0061733">
    <property type="term" value="F:protein-lysine-acetyltransferase activity"/>
    <property type="evidence" value="ECO:0007669"/>
    <property type="project" value="UniProtKB-EC"/>
</dbReference>
<accession>A0A482VXF2</accession>
<evidence type="ECO:0000256" key="8">
    <source>
        <dbReference type="ARBA" id="ARBA00022481"/>
    </source>
</evidence>
<evidence type="ECO:0000256" key="9">
    <source>
        <dbReference type="ARBA" id="ARBA00022490"/>
    </source>
</evidence>
<evidence type="ECO:0000259" key="26">
    <source>
        <dbReference type="Pfam" id="PF03399"/>
    </source>
</evidence>
<evidence type="ECO:0000256" key="23">
    <source>
        <dbReference type="ARBA" id="ARBA00069544"/>
    </source>
</evidence>
<dbReference type="PANTHER" id="PTHR12436:SF3">
    <property type="entry name" value="GERMINAL-CENTER ASSOCIATED NUCLEAR PROTEIN"/>
    <property type="match status" value="1"/>
</dbReference>
<dbReference type="GO" id="GO:0015031">
    <property type="term" value="P:protein transport"/>
    <property type="evidence" value="ECO:0007669"/>
    <property type="project" value="UniProtKB-KW"/>
</dbReference>
<evidence type="ECO:0000256" key="7">
    <source>
        <dbReference type="ARBA" id="ARBA00022454"/>
    </source>
</evidence>
<evidence type="ECO:0000256" key="19">
    <source>
        <dbReference type="ARBA" id="ARBA00023242"/>
    </source>
</evidence>
<evidence type="ECO:0000256" key="11">
    <source>
        <dbReference type="ARBA" id="ARBA00022679"/>
    </source>
</evidence>
<keyword evidence="19" id="KW-0539">Nucleus</keyword>
<feature type="domain" description="Germinal-centre associated nuclear protein MCM3AP" evidence="27">
    <location>
        <begin position="1077"/>
        <end position="1268"/>
    </location>
</feature>
<reference evidence="28 29" key="1">
    <citation type="submission" date="2017-03" db="EMBL/GenBank/DDBJ databases">
        <title>Genome of the blue death feigning beetle - Asbolus verrucosus.</title>
        <authorList>
            <person name="Rider S.D."/>
        </authorList>
    </citation>
    <scope>NUCLEOTIDE SEQUENCE [LARGE SCALE GENOMIC DNA]</scope>
    <source>
        <strain evidence="28">Butters</strain>
        <tissue evidence="28">Head and leg muscle</tissue>
    </source>
</reference>
<dbReference type="Pfam" id="PF03399">
    <property type="entry name" value="SAC3_GANP"/>
    <property type="match status" value="1"/>
</dbReference>
<evidence type="ECO:0000313" key="28">
    <source>
        <dbReference type="EMBL" id="RZC37283.1"/>
    </source>
</evidence>
<dbReference type="FunFam" id="1.25.40.990:FF:000003">
    <property type="entry name" value="germinal-center associated nuclear protein isoform X2"/>
    <property type="match status" value="1"/>
</dbReference>
<evidence type="ECO:0000256" key="25">
    <source>
        <dbReference type="SAM" id="MobiDB-lite"/>
    </source>
</evidence>
<dbReference type="EMBL" id="QDEB01054116">
    <property type="protein sequence ID" value="RZC37283.1"/>
    <property type="molecule type" value="Genomic_DNA"/>
</dbReference>
<dbReference type="Proteomes" id="UP000292052">
    <property type="component" value="Unassembled WGS sequence"/>
</dbReference>
<dbReference type="GO" id="GO:0005694">
    <property type="term" value="C:chromosome"/>
    <property type="evidence" value="ECO:0007669"/>
    <property type="project" value="UniProtKB-SubCell"/>
</dbReference>
<keyword evidence="18" id="KW-0906">Nuclear pore complex</keyword>
<organism evidence="28 29">
    <name type="scientific">Asbolus verrucosus</name>
    <name type="common">Desert ironclad beetle</name>
    <dbReference type="NCBI Taxonomy" id="1661398"/>
    <lineage>
        <taxon>Eukaryota</taxon>
        <taxon>Metazoa</taxon>
        <taxon>Ecdysozoa</taxon>
        <taxon>Arthropoda</taxon>
        <taxon>Hexapoda</taxon>
        <taxon>Insecta</taxon>
        <taxon>Pterygota</taxon>
        <taxon>Neoptera</taxon>
        <taxon>Endopterygota</taxon>
        <taxon>Coleoptera</taxon>
        <taxon>Polyphaga</taxon>
        <taxon>Cucujiformia</taxon>
        <taxon>Tenebrionidae</taxon>
        <taxon>Pimeliinae</taxon>
        <taxon>Asbolus</taxon>
    </lineage>
</organism>
<dbReference type="Pfam" id="PF16769">
    <property type="entry name" value="MCM3AP_GANP"/>
    <property type="match status" value="1"/>
</dbReference>
<dbReference type="GO" id="GO:0005737">
    <property type="term" value="C:cytoplasm"/>
    <property type="evidence" value="ECO:0007669"/>
    <property type="project" value="UniProtKB-SubCell"/>
</dbReference>
<evidence type="ECO:0000256" key="13">
    <source>
        <dbReference type="ARBA" id="ARBA00022859"/>
    </source>
</evidence>
<name>A0A482VXF2_ASBVE</name>
<evidence type="ECO:0000256" key="12">
    <source>
        <dbReference type="ARBA" id="ARBA00022816"/>
    </source>
</evidence>
<keyword evidence="14" id="KW-0653">Protein transport</keyword>
<evidence type="ECO:0000256" key="24">
    <source>
        <dbReference type="SAM" id="Coils"/>
    </source>
</evidence>
<dbReference type="GO" id="GO:0005643">
    <property type="term" value="C:nuclear pore"/>
    <property type="evidence" value="ECO:0007669"/>
    <property type="project" value="UniProtKB-SubCell"/>
</dbReference>
<evidence type="ECO:0000256" key="16">
    <source>
        <dbReference type="ARBA" id="ARBA00023010"/>
    </source>
</evidence>
<proteinExistence type="inferred from homology"/>
<evidence type="ECO:0000256" key="6">
    <source>
        <dbReference type="ARBA" id="ARBA00022448"/>
    </source>
</evidence>
<feature type="coiled-coil region" evidence="24">
    <location>
        <begin position="757"/>
        <end position="829"/>
    </location>
</feature>
<keyword evidence="16" id="KW-0811">Translocation</keyword>
<dbReference type="GO" id="GO:0002376">
    <property type="term" value="P:immune system process"/>
    <property type="evidence" value="ECO:0007669"/>
    <property type="project" value="UniProtKB-KW"/>
</dbReference>
<keyword evidence="17 24" id="KW-0175">Coiled coil</keyword>
<keyword evidence="11" id="KW-0808">Transferase</keyword>
<dbReference type="STRING" id="1661398.A0A482VXF2"/>
<keyword evidence="6" id="KW-0813">Transport</keyword>
<evidence type="ECO:0000256" key="3">
    <source>
        <dbReference type="ARBA" id="ARBA00004567"/>
    </source>
</evidence>
<dbReference type="EC" id="2.3.1.48" evidence="5"/>
<dbReference type="GO" id="GO:0006406">
    <property type="term" value="P:mRNA export from nucleus"/>
    <property type="evidence" value="ECO:0007669"/>
    <property type="project" value="TreeGrafter"/>
</dbReference>
<comment type="similarity">
    <text evidence="21">Belongs to the SAC3 family.</text>
</comment>
<keyword evidence="20" id="KW-0012">Acyltransferase</keyword>
<evidence type="ECO:0000256" key="10">
    <source>
        <dbReference type="ARBA" id="ARBA00022553"/>
    </source>
</evidence>
<keyword evidence="29" id="KW-1185">Reference proteome</keyword>
<keyword evidence="8" id="KW-0488">Methylation</keyword>
<dbReference type="PANTHER" id="PTHR12436">
    <property type="entry name" value="80 KDA MCM3-ASSOCIATED PROTEIN"/>
    <property type="match status" value="1"/>
</dbReference>
<evidence type="ECO:0000256" key="20">
    <source>
        <dbReference type="ARBA" id="ARBA00023315"/>
    </source>
</evidence>
<evidence type="ECO:0000259" key="27">
    <source>
        <dbReference type="Pfam" id="PF16769"/>
    </source>
</evidence>
<feature type="domain" description="SAC3/GANP/THP3 conserved" evidence="26">
    <location>
        <begin position="203"/>
        <end position="491"/>
    </location>
</feature>
<keyword evidence="10" id="KW-0597">Phosphoprotein</keyword>
<evidence type="ECO:0000256" key="18">
    <source>
        <dbReference type="ARBA" id="ARBA00023132"/>
    </source>
</evidence>
<keyword evidence="9" id="KW-0963">Cytoplasm</keyword>
<protein>
    <recommendedName>
        <fullName evidence="23">Germinal-center associated nuclear protein</fullName>
        <ecNumber evidence="5">2.3.1.48</ecNumber>
    </recommendedName>
</protein>